<comment type="caution">
    <text evidence="2">The sequence shown here is derived from an EMBL/GenBank/DDBJ whole genome shotgun (WGS) entry which is preliminary data.</text>
</comment>
<evidence type="ECO:0008006" key="4">
    <source>
        <dbReference type="Google" id="ProtNLM"/>
    </source>
</evidence>
<dbReference type="Proteomes" id="UP001180536">
    <property type="component" value="Unassembled WGS sequence"/>
</dbReference>
<organism evidence="2 3">
    <name type="scientific">Pelomonas aquatica</name>
    <dbReference type="NCBI Taxonomy" id="431058"/>
    <lineage>
        <taxon>Bacteria</taxon>
        <taxon>Pseudomonadati</taxon>
        <taxon>Pseudomonadota</taxon>
        <taxon>Betaproteobacteria</taxon>
        <taxon>Burkholderiales</taxon>
        <taxon>Sphaerotilaceae</taxon>
        <taxon>Roseateles</taxon>
    </lineage>
</organism>
<evidence type="ECO:0000313" key="2">
    <source>
        <dbReference type="EMBL" id="MDR7298879.1"/>
    </source>
</evidence>
<protein>
    <recommendedName>
        <fullName evidence="4">SPOR domain-containing protein</fullName>
    </recommendedName>
</protein>
<feature type="region of interest" description="Disordered" evidence="1">
    <location>
        <begin position="1"/>
        <end position="23"/>
    </location>
</feature>
<name>A0ABU1ZE31_9BURK</name>
<accession>A0ABU1ZE31</accession>
<reference evidence="2 3" key="1">
    <citation type="submission" date="2023-07" db="EMBL/GenBank/DDBJ databases">
        <title>Sorghum-associated microbial communities from plants grown in Nebraska, USA.</title>
        <authorList>
            <person name="Schachtman D."/>
        </authorList>
    </citation>
    <scope>NUCLEOTIDE SEQUENCE [LARGE SCALE GENOMIC DNA]</scope>
    <source>
        <strain evidence="2 3">BE310</strain>
    </source>
</reference>
<proteinExistence type="predicted"/>
<dbReference type="EMBL" id="JAVDXQ010000006">
    <property type="protein sequence ID" value="MDR7298879.1"/>
    <property type="molecule type" value="Genomic_DNA"/>
</dbReference>
<evidence type="ECO:0000313" key="3">
    <source>
        <dbReference type="Proteomes" id="UP001180536"/>
    </source>
</evidence>
<sequence length="287" mass="30761">MRGPRRSASIAVGSMTEATMSGDDKPAPARGLLNFLDSKFGFWLTTTLLVAVWGSTYAAVDRYLHKDEADKARAAEAARRDMDAVLKVVPLLFAPEDGQQDLGVKLLLSLRSKKAIEEDSLALVQAVLDTRLKAGTGASATDNDRRQASLILKAEDSERVAAIASPAASAPAAIPAARQLNDAVLPLRVYLQIGDEADRETARRLRKSLSNANVVAPGIELVDARRTPARSDLRYCADKVAPDALGRIQAALQQASLSAEPKPLSASACERVRFNHVEIWLQRGAAG</sequence>
<gene>
    <name evidence="2" type="ORF">J2X16_004247</name>
</gene>
<evidence type="ECO:0000256" key="1">
    <source>
        <dbReference type="SAM" id="MobiDB-lite"/>
    </source>
</evidence>
<keyword evidence="3" id="KW-1185">Reference proteome</keyword>